<dbReference type="Pfam" id="PF00289">
    <property type="entry name" value="Biotin_carb_N"/>
    <property type="match status" value="1"/>
</dbReference>
<dbReference type="Proteomes" id="UP000001593">
    <property type="component" value="Unassembled WGS sequence"/>
</dbReference>
<dbReference type="PROSITE" id="PS50979">
    <property type="entry name" value="BC"/>
    <property type="match status" value="1"/>
</dbReference>
<dbReference type="InParanoid" id="A7TAU7"/>
<keyword evidence="5" id="KW-0092">Biotin</keyword>
<accession>A7TAU7</accession>
<proteinExistence type="predicted"/>
<reference evidence="9 10" key="1">
    <citation type="journal article" date="2007" name="Science">
        <title>Sea anemone genome reveals ancestral eumetazoan gene repertoire and genomic organization.</title>
        <authorList>
            <person name="Putnam N.H."/>
            <person name="Srivastava M."/>
            <person name="Hellsten U."/>
            <person name="Dirks B."/>
            <person name="Chapman J."/>
            <person name="Salamov A."/>
            <person name="Terry A."/>
            <person name="Shapiro H."/>
            <person name="Lindquist E."/>
            <person name="Kapitonov V.V."/>
            <person name="Jurka J."/>
            <person name="Genikhovich G."/>
            <person name="Grigoriev I.V."/>
            <person name="Lucas S.M."/>
            <person name="Steele R.E."/>
            <person name="Finnerty J.R."/>
            <person name="Technau U."/>
            <person name="Martindale M.Q."/>
            <person name="Rokhsar D.S."/>
        </authorList>
    </citation>
    <scope>NUCLEOTIDE SEQUENCE [LARGE SCALE GENOMIC DNA]</scope>
    <source>
        <strain evidence="10">CH2 X CH6</strain>
    </source>
</reference>
<evidence type="ECO:0000256" key="5">
    <source>
        <dbReference type="ARBA" id="ARBA00023267"/>
    </source>
</evidence>
<dbReference type="SUPFAM" id="SSF56059">
    <property type="entry name" value="Glutathione synthetase ATP-binding domain-like"/>
    <property type="match status" value="1"/>
</dbReference>
<dbReference type="InterPro" id="IPR050856">
    <property type="entry name" value="Biotin_carboxylase_complex"/>
</dbReference>
<keyword evidence="10" id="KW-1185">Reference proteome</keyword>
<dbReference type="InterPro" id="IPR011764">
    <property type="entry name" value="Biotin_carboxylation_dom"/>
</dbReference>
<dbReference type="InterPro" id="IPR005481">
    <property type="entry name" value="BC-like_N"/>
</dbReference>
<dbReference type="GO" id="GO:0046872">
    <property type="term" value="F:metal ion binding"/>
    <property type="evidence" value="ECO:0007669"/>
    <property type="project" value="InterPro"/>
</dbReference>
<dbReference type="Pfam" id="PF02786">
    <property type="entry name" value="CPSase_L_D2"/>
    <property type="match status" value="1"/>
</dbReference>
<feature type="domain" description="Biotin carboxylation" evidence="8">
    <location>
        <begin position="1"/>
        <end position="237"/>
    </location>
</feature>
<dbReference type="HOGENOM" id="CLU_000395_3_5_1"/>
<dbReference type="PANTHER" id="PTHR18866">
    <property type="entry name" value="CARBOXYLASE:PYRUVATE/ACETYL-COA/PROPIONYL-COA CARBOXYLASE"/>
    <property type="match status" value="1"/>
</dbReference>
<organism evidence="9 10">
    <name type="scientific">Nematostella vectensis</name>
    <name type="common">Starlet sea anemone</name>
    <dbReference type="NCBI Taxonomy" id="45351"/>
    <lineage>
        <taxon>Eukaryota</taxon>
        <taxon>Metazoa</taxon>
        <taxon>Cnidaria</taxon>
        <taxon>Anthozoa</taxon>
        <taxon>Hexacorallia</taxon>
        <taxon>Actiniaria</taxon>
        <taxon>Edwardsiidae</taxon>
        <taxon>Nematostella</taxon>
    </lineage>
</organism>
<name>A7TAU7_NEMVE</name>
<protein>
    <recommendedName>
        <fullName evidence="11">3-methylcrotonyl-CoA carboxylase</fullName>
    </recommendedName>
</protein>
<dbReference type="STRING" id="45351.A7TAU7"/>
<dbReference type="InterPro" id="IPR005479">
    <property type="entry name" value="CPAse_ATP-bd"/>
</dbReference>
<evidence type="ECO:0008006" key="11">
    <source>
        <dbReference type="Google" id="ProtNLM"/>
    </source>
</evidence>
<dbReference type="AlphaFoldDB" id="A7TAU7"/>
<evidence type="ECO:0000313" key="9">
    <source>
        <dbReference type="EMBL" id="EDO26871.1"/>
    </source>
</evidence>
<sequence length="237" mass="25013">KVLVANRGEIAARVIRTAKAQGYRTVAVFSEADREAPHVQAADEAVCIGPAAVGESYLCADKILAAAAKTGADAIHPGYGFLSENSEFSQAAEKAGIVFIGPTAAAIELMGSKRQSKIAMIEAGVPCIPGYEGADQSDDVLKKAALDIGMPVMLKASAGGGGRGMRLVTDADTLDEHIRSARSEAQNAFGSGELIIEKAVMQPRHIEIQVFADTFGNTIYLGERDCSVQRRHQKVVE</sequence>
<keyword evidence="3 6" id="KW-0547">Nucleotide-binding</keyword>
<keyword evidence="4 6" id="KW-0067">ATP-binding</keyword>
<evidence type="ECO:0000313" key="10">
    <source>
        <dbReference type="Proteomes" id="UP000001593"/>
    </source>
</evidence>
<evidence type="ECO:0000256" key="1">
    <source>
        <dbReference type="ARBA" id="ARBA00001953"/>
    </source>
</evidence>
<evidence type="ECO:0000256" key="3">
    <source>
        <dbReference type="ARBA" id="ARBA00022741"/>
    </source>
</evidence>
<evidence type="ECO:0000259" key="8">
    <source>
        <dbReference type="PROSITE" id="PS50979"/>
    </source>
</evidence>
<feature type="non-terminal residue" evidence="9">
    <location>
        <position position="237"/>
    </location>
</feature>
<evidence type="ECO:0000259" key="7">
    <source>
        <dbReference type="PROSITE" id="PS50975"/>
    </source>
</evidence>
<dbReference type="PANTHER" id="PTHR18866:SF33">
    <property type="entry name" value="METHYLCROTONOYL-COA CARBOXYLASE SUBUNIT ALPHA, MITOCHONDRIAL-RELATED"/>
    <property type="match status" value="1"/>
</dbReference>
<evidence type="ECO:0000256" key="6">
    <source>
        <dbReference type="PROSITE-ProRule" id="PRU00409"/>
    </source>
</evidence>
<evidence type="ECO:0000256" key="2">
    <source>
        <dbReference type="ARBA" id="ARBA00022598"/>
    </source>
</evidence>
<dbReference type="eggNOG" id="KOG0238">
    <property type="taxonomic scope" value="Eukaryota"/>
</dbReference>
<dbReference type="Gene3D" id="3.30.470.20">
    <property type="entry name" value="ATP-grasp fold, B domain"/>
    <property type="match status" value="1"/>
</dbReference>
<dbReference type="FunFam" id="3.40.50.20:FF:000010">
    <property type="entry name" value="Propionyl-CoA carboxylase subunit alpha"/>
    <property type="match status" value="1"/>
</dbReference>
<dbReference type="InterPro" id="IPR011761">
    <property type="entry name" value="ATP-grasp"/>
</dbReference>
<keyword evidence="2" id="KW-0436">Ligase</keyword>
<dbReference type="EMBL" id="DS474462">
    <property type="protein sequence ID" value="EDO26871.1"/>
    <property type="molecule type" value="Genomic_DNA"/>
</dbReference>
<gene>
    <name evidence="9" type="ORF">NEMVEDRAFT_v1g152765</name>
</gene>
<dbReference type="OMA" id="ICYSETD"/>
<dbReference type="FunFam" id="3.30.1490.20:FF:000003">
    <property type="entry name" value="acetyl-CoA carboxylase isoform X1"/>
    <property type="match status" value="1"/>
</dbReference>
<feature type="domain" description="ATP-grasp" evidence="7">
    <location>
        <begin position="117"/>
        <end position="213"/>
    </location>
</feature>
<dbReference type="InterPro" id="IPR016185">
    <property type="entry name" value="PreATP-grasp_dom_sf"/>
</dbReference>
<dbReference type="PhylomeDB" id="A7TAU7"/>
<dbReference type="PROSITE" id="PS50975">
    <property type="entry name" value="ATP_GRASP"/>
    <property type="match status" value="1"/>
</dbReference>
<dbReference type="GO" id="GO:0005524">
    <property type="term" value="F:ATP binding"/>
    <property type="evidence" value="ECO:0007669"/>
    <property type="project" value="UniProtKB-UniRule"/>
</dbReference>
<feature type="non-terminal residue" evidence="9">
    <location>
        <position position="1"/>
    </location>
</feature>
<dbReference type="GO" id="GO:0016874">
    <property type="term" value="F:ligase activity"/>
    <property type="evidence" value="ECO:0007669"/>
    <property type="project" value="UniProtKB-KW"/>
</dbReference>
<dbReference type="SUPFAM" id="SSF52440">
    <property type="entry name" value="PreATP-grasp domain"/>
    <property type="match status" value="1"/>
</dbReference>
<comment type="cofactor">
    <cofactor evidence="1">
        <name>biotin</name>
        <dbReference type="ChEBI" id="CHEBI:57586"/>
    </cofactor>
</comment>
<evidence type="ECO:0000256" key="4">
    <source>
        <dbReference type="ARBA" id="ARBA00022840"/>
    </source>
</evidence>